<gene>
    <name evidence="1" type="ORF">N2K84_00985</name>
</gene>
<dbReference type="EMBL" id="JAPAAF010000001">
    <property type="protein sequence ID" value="MCW0481283.1"/>
    <property type="molecule type" value="Genomic_DNA"/>
</dbReference>
<keyword evidence="2" id="KW-1185">Reference proteome</keyword>
<dbReference type="AlphaFoldDB" id="A0AA41Y8J9"/>
<name>A0AA41Y8J9_9BACT</name>
<dbReference type="RefSeq" id="WP_282589887.1">
    <property type="nucleotide sequence ID" value="NZ_JAPAAF010000001.1"/>
</dbReference>
<dbReference type="Proteomes" id="UP001163821">
    <property type="component" value="Unassembled WGS sequence"/>
</dbReference>
<reference evidence="1" key="1">
    <citation type="submission" date="2022-10" db="EMBL/GenBank/DDBJ databases">
        <title>Gaoshiqiia sediminis gen. nov., sp. nov., isolated from coastal sediment.</title>
        <authorList>
            <person name="Yu W.X."/>
            <person name="Mu D.S."/>
            <person name="Du J.Z."/>
            <person name="Liang Y.Q."/>
        </authorList>
    </citation>
    <scope>NUCLEOTIDE SEQUENCE</scope>
    <source>
        <strain evidence="1">A06</strain>
    </source>
</reference>
<sequence>MIKKEFSPYSSHDNTMIKSSLILCFIFLISLTCFSQEKEIRIGPSPHINQLEPLIIYDGFPMTLINHKTILDFPDQIESVSIKGDTLFDAQGVAIYKGVVLITSKDSINAGLKQILKETDFWIHDNFFGLIEINGQSQQWDSVTWSRLSGLNPENIIRIEALESNDSGNQKKGHIKLMIKD</sequence>
<accession>A0AA41Y8J9</accession>
<comment type="caution">
    <text evidence="1">The sequence shown here is derived from an EMBL/GenBank/DDBJ whole genome shotgun (WGS) entry which is preliminary data.</text>
</comment>
<organism evidence="1 2">
    <name type="scientific">Gaoshiqia sediminis</name>
    <dbReference type="NCBI Taxonomy" id="2986998"/>
    <lineage>
        <taxon>Bacteria</taxon>
        <taxon>Pseudomonadati</taxon>
        <taxon>Bacteroidota</taxon>
        <taxon>Bacteroidia</taxon>
        <taxon>Marinilabiliales</taxon>
        <taxon>Prolixibacteraceae</taxon>
        <taxon>Gaoshiqia</taxon>
    </lineage>
</organism>
<protein>
    <submittedName>
        <fullName evidence="1">Uncharacterized protein</fullName>
    </submittedName>
</protein>
<evidence type="ECO:0000313" key="2">
    <source>
        <dbReference type="Proteomes" id="UP001163821"/>
    </source>
</evidence>
<proteinExistence type="predicted"/>
<evidence type="ECO:0000313" key="1">
    <source>
        <dbReference type="EMBL" id="MCW0481283.1"/>
    </source>
</evidence>